<dbReference type="PANTHER" id="PTHR43289">
    <property type="entry name" value="MITOGEN-ACTIVATED PROTEIN KINASE KINASE KINASE 20-RELATED"/>
    <property type="match status" value="1"/>
</dbReference>
<name>A0ABV5YAY5_9ACTN</name>
<feature type="compositionally biased region" description="Low complexity" evidence="7">
    <location>
        <begin position="373"/>
        <end position="404"/>
    </location>
</feature>
<proteinExistence type="predicted"/>
<evidence type="ECO:0000256" key="6">
    <source>
        <dbReference type="ARBA" id="ARBA00022840"/>
    </source>
</evidence>
<evidence type="ECO:0000313" key="10">
    <source>
        <dbReference type="EMBL" id="MFB9831858.1"/>
    </source>
</evidence>
<dbReference type="EC" id="2.7.11.1" evidence="1"/>
<keyword evidence="5 10" id="KW-0418">Kinase</keyword>
<organism evidence="10 11">
    <name type="scientific">Actinoallomurus acaciae</name>
    <dbReference type="NCBI Taxonomy" id="502577"/>
    <lineage>
        <taxon>Bacteria</taxon>
        <taxon>Bacillati</taxon>
        <taxon>Actinomycetota</taxon>
        <taxon>Actinomycetes</taxon>
        <taxon>Streptosporangiales</taxon>
        <taxon>Thermomonosporaceae</taxon>
        <taxon>Actinoallomurus</taxon>
    </lineage>
</organism>
<evidence type="ECO:0000256" key="2">
    <source>
        <dbReference type="ARBA" id="ARBA00022527"/>
    </source>
</evidence>
<dbReference type="PROSITE" id="PS50011">
    <property type="entry name" value="PROTEIN_KINASE_DOM"/>
    <property type="match status" value="1"/>
</dbReference>
<dbReference type="InterPro" id="IPR008271">
    <property type="entry name" value="Ser/Thr_kinase_AS"/>
</dbReference>
<evidence type="ECO:0000313" key="11">
    <source>
        <dbReference type="Proteomes" id="UP001589627"/>
    </source>
</evidence>
<dbReference type="InterPro" id="IPR000719">
    <property type="entry name" value="Prot_kinase_dom"/>
</dbReference>
<keyword evidence="8" id="KW-1133">Transmembrane helix</keyword>
<dbReference type="Pfam" id="PF00069">
    <property type="entry name" value="Pkinase"/>
    <property type="match status" value="1"/>
</dbReference>
<dbReference type="GO" id="GO:0016301">
    <property type="term" value="F:kinase activity"/>
    <property type="evidence" value="ECO:0007669"/>
    <property type="project" value="UniProtKB-KW"/>
</dbReference>
<dbReference type="SMART" id="SM00220">
    <property type="entry name" value="S_TKc"/>
    <property type="match status" value="1"/>
</dbReference>
<keyword evidence="2" id="KW-0723">Serine/threonine-protein kinase</keyword>
<keyword evidence="8" id="KW-0812">Transmembrane</keyword>
<dbReference type="Proteomes" id="UP001589627">
    <property type="component" value="Unassembled WGS sequence"/>
</dbReference>
<accession>A0ABV5YAY5</accession>
<evidence type="ECO:0000256" key="3">
    <source>
        <dbReference type="ARBA" id="ARBA00022679"/>
    </source>
</evidence>
<dbReference type="InterPro" id="IPR011009">
    <property type="entry name" value="Kinase-like_dom_sf"/>
</dbReference>
<feature type="domain" description="Protein kinase" evidence="9">
    <location>
        <begin position="10"/>
        <end position="267"/>
    </location>
</feature>
<dbReference type="SUPFAM" id="SSF56112">
    <property type="entry name" value="Protein kinase-like (PK-like)"/>
    <property type="match status" value="1"/>
</dbReference>
<evidence type="ECO:0000256" key="7">
    <source>
        <dbReference type="SAM" id="MobiDB-lite"/>
    </source>
</evidence>
<evidence type="ECO:0000256" key="8">
    <source>
        <dbReference type="SAM" id="Phobius"/>
    </source>
</evidence>
<feature type="compositionally biased region" description="Pro residues" evidence="7">
    <location>
        <begin position="405"/>
        <end position="432"/>
    </location>
</feature>
<protein>
    <recommendedName>
        <fullName evidence="1">non-specific serine/threonine protein kinase</fullName>
        <ecNumber evidence="1">2.7.11.1</ecNumber>
    </recommendedName>
</protein>
<feature type="transmembrane region" description="Helical" evidence="8">
    <location>
        <begin position="318"/>
        <end position="341"/>
    </location>
</feature>
<dbReference type="CDD" id="cd14014">
    <property type="entry name" value="STKc_PknB_like"/>
    <property type="match status" value="1"/>
</dbReference>
<keyword evidence="8" id="KW-0472">Membrane</keyword>
<evidence type="ECO:0000256" key="1">
    <source>
        <dbReference type="ARBA" id="ARBA00012513"/>
    </source>
</evidence>
<dbReference type="EMBL" id="JBHLZP010000030">
    <property type="protein sequence ID" value="MFB9831858.1"/>
    <property type="molecule type" value="Genomic_DNA"/>
</dbReference>
<keyword evidence="11" id="KW-1185">Reference proteome</keyword>
<dbReference type="Gene3D" id="3.30.200.20">
    <property type="entry name" value="Phosphorylase Kinase, domain 1"/>
    <property type="match status" value="1"/>
</dbReference>
<dbReference type="PANTHER" id="PTHR43289:SF6">
    <property type="entry name" value="SERINE_THREONINE-PROTEIN KINASE NEKL-3"/>
    <property type="match status" value="1"/>
</dbReference>
<keyword evidence="4" id="KW-0547">Nucleotide-binding</keyword>
<keyword evidence="6" id="KW-0067">ATP-binding</keyword>
<keyword evidence="3" id="KW-0808">Transferase</keyword>
<dbReference type="PROSITE" id="PS00108">
    <property type="entry name" value="PROTEIN_KINASE_ST"/>
    <property type="match status" value="1"/>
</dbReference>
<evidence type="ECO:0000256" key="5">
    <source>
        <dbReference type="ARBA" id="ARBA00022777"/>
    </source>
</evidence>
<dbReference type="RefSeq" id="WP_378196786.1">
    <property type="nucleotide sequence ID" value="NZ_JBHLZP010000030.1"/>
</dbReference>
<evidence type="ECO:0000259" key="9">
    <source>
        <dbReference type="PROSITE" id="PS50011"/>
    </source>
</evidence>
<reference evidence="10 11" key="1">
    <citation type="submission" date="2024-09" db="EMBL/GenBank/DDBJ databases">
        <authorList>
            <person name="Sun Q."/>
            <person name="Mori K."/>
        </authorList>
    </citation>
    <scope>NUCLEOTIDE SEQUENCE [LARGE SCALE GENOMIC DNA]</scope>
    <source>
        <strain evidence="10 11">TBRC 0563</strain>
    </source>
</reference>
<feature type="region of interest" description="Disordered" evidence="7">
    <location>
        <begin position="350"/>
        <end position="447"/>
    </location>
</feature>
<gene>
    <name evidence="10" type="ORF">ACFFNX_06615</name>
</gene>
<dbReference type="Gene3D" id="1.10.510.10">
    <property type="entry name" value="Transferase(Phosphotransferase) domain 1"/>
    <property type="match status" value="1"/>
</dbReference>
<evidence type="ECO:0000256" key="4">
    <source>
        <dbReference type="ARBA" id="ARBA00022741"/>
    </source>
</evidence>
<sequence>MTPLVLNHRYRLDERLASGGMGEVWKATDELLGRPVAVKLLKEMYFSDESFRDRFRAEARFAASLQHSGIAQVYDYGEQDELAYLVMELVNGETLSRILSVEGRLSPETTLDIIGQAARALNIAHTTGIIHRDIKPANLMVTGDGVVKITDFGIARGGGSATMTQTGQVMGTAQYVSPEQATGRRITPASDLYSLGVVAYECLAGMPPFAADTPIALALMHVREDPPPLPADVPPAVRGLVSAMMAKEPEDRPVGAHEVAEQAHRLRLSGGGAVGTEMGAATEVVPADDVHAQAQEADFFDETRPAAGEAGRRRRTNVLVAAIACAVILVATGVFAATALLKSSGHTKLVDGNRVVPADSPASTGPYSSEPDAVPSQQPEPSEPAPTDSYPFPSPSSSTSAPSTNPTPTPKPPKRTPTPPVTPSSPSSPDPTPSSSADGALGSEGRA</sequence>
<comment type="caution">
    <text evidence="10">The sequence shown here is derived from an EMBL/GenBank/DDBJ whole genome shotgun (WGS) entry which is preliminary data.</text>
</comment>